<protein>
    <submittedName>
        <fullName evidence="2">Mucin-17-like protein</fullName>
    </submittedName>
</protein>
<evidence type="ECO:0000313" key="2">
    <source>
        <dbReference type="EMBL" id="GLD72094.1"/>
    </source>
</evidence>
<dbReference type="EMBL" id="BRZM01000857">
    <property type="protein sequence ID" value="GLD72094.1"/>
    <property type="molecule type" value="Genomic_DNA"/>
</dbReference>
<proteinExistence type="predicted"/>
<gene>
    <name evidence="2" type="ORF">AKAME5_002341800</name>
</gene>
<sequence>MLFSVDEVSTGPLPVCGCLTSEGKRSSSDDEDKRLVDANSWSVELIKVTTFPQVEPLAEGCPAKHKQHLLLLQESEMLMEVSYSNGLEPDLSQQYPPPLLPKPGKDNARLQKLKKKRAKKKGSLSQTPIPFRSCLSPVNEASTDLEHSDQSSPPRTPDSVYIADSSVSGFPFASLYNHAESAFPHPQSSPYGQTGSFPSQSHTAQIRISEDQVAPLYECSSFLFDDATPFTMPPLSSPPEQVPAPPLSSACNLNMTPNSHGPGTFSNCGPTSCSSAALTFKHPDTTFYSQPEGDKHHFKGHPSDPDVALDHQNYQ</sequence>
<keyword evidence="3" id="KW-1185">Reference proteome</keyword>
<dbReference type="PANTHER" id="PTHR38004:SF1">
    <property type="entry name" value="PROLINE-RICH PROTEIN 33"/>
    <property type="match status" value="1"/>
</dbReference>
<evidence type="ECO:0000313" key="3">
    <source>
        <dbReference type="Proteomes" id="UP001279410"/>
    </source>
</evidence>
<evidence type="ECO:0000256" key="1">
    <source>
        <dbReference type="SAM" id="MobiDB-lite"/>
    </source>
</evidence>
<feature type="compositionally biased region" description="Basic residues" evidence="1">
    <location>
        <begin position="112"/>
        <end position="122"/>
    </location>
</feature>
<accession>A0AAD3NJ70</accession>
<comment type="caution">
    <text evidence="2">The sequence shown here is derived from an EMBL/GenBank/DDBJ whole genome shotgun (WGS) entry which is preliminary data.</text>
</comment>
<feature type="region of interest" description="Disordered" evidence="1">
    <location>
        <begin position="284"/>
        <end position="315"/>
    </location>
</feature>
<feature type="compositionally biased region" description="Polar residues" evidence="1">
    <location>
        <begin position="186"/>
        <end position="204"/>
    </location>
</feature>
<dbReference type="Proteomes" id="UP001279410">
    <property type="component" value="Unassembled WGS sequence"/>
</dbReference>
<organism evidence="2 3">
    <name type="scientific">Lates japonicus</name>
    <name type="common">Japanese lates</name>
    <dbReference type="NCBI Taxonomy" id="270547"/>
    <lineage>
        <taxon>Eukaryota</taxon>
        <taxon>Metazoa</taxon>
        <taxon>Chordata</taxon>
        <taxon>Craniata</taxon>
        <taxon>Vertebrata</taxon>
        <taxon>Euteleostomi</taxon>
        <taxon>Actinopterygii</taxon>
        <taxon>Neopterygii</taxon>
        <taxon>Teleostei</taxon>
        <taxon>Neoteleostei</taxon>
        <taxon>Acanthomorphata</taxon>
        <taxon>Carangaria</taxon>
        <taxon>Carangaria incertae sedis</taxon>
        <taxon>Centropomidae</taxon>
        <taxon>Lates</taxon>
    </lineage>
</organism>
<reference evidence="2" key="1">
    <citation type="submission" date="2022-08" db="EMBL/GenBank/DDBJ databases">
        <title>Genome sequencing of akame (Lates japonicus).</title>
        <authorList>
            <person name="Hashiguchi Y."/>
            <person name="Takahashi H."/>
        </authorList>
    </citation>
    <scope>NUCLEOTIDE SEQUENCE</scope>
    <source>
        <strain evidence="2">Kochi</strain>
    </source>
</reference>
<dbReference type="AlphaFoldDB" id="A0AAD3NJ70"/>
<name>A0AAD3NJ70_LATJO</name>
<feature type="region of interest" description="Disordered" evidence="1">
    <location>
        <begin position="112"/>
        <end position="160"/>
    </location>
</feature>
<dbReference type="PANTHER" id="PTHR38004">
    <property type="entry name" value="PROLINE-RICH PROTEIN 33"/>
    <property type="match status" value="1"/>
</dbReference>
<feature type="region of interest" description="Disordered" evidence="1">
    <location>
        <begin position="184"/>
        <end position="204"/>
    </location>
</feature>